<feature type="domain" description="HTH deoR-type" evidence="3">
    <location>
        <begin position="29"/>
        <end position="84"/>
    </location>
</feature>
<proteinExistence type="predicted"/>
<sequence length="281" mass="32019">MSFQYYGRKKYDVPLELCSVQKGKTMAKREKRLNELLSYIKTYEYVPIPQLMSDFNVSKSTIIRDLSILDEQGLIERIHGGARALSDDRITKFNIREKLNEKEKTAIVRRAAMQVHDNDTIYLDTGSTCFLLYKEITAKNVTVFTPNLAIIHYGPRSNVTHIYALEGEVSTSNYSLTGNLTLENMKRIYPEKIFFSALGLHNHHNHEIQCANEIQMSTIRIICEMEGLKILMLDSSKIGLHKAFQGNPVRDVDLLITDSNILAEDAKSIQNSAKEMIVADL</sequence>
<accession>B0MIR0</accession>
<dbReference type="InterPro" id="IPR036388">
    <property type="entry name" value="WH-like_DNA-bd_sf"/>
</dbReference>
<evidence type="ECO:0000313" key="4">
    <source>
        <dbReference type="EMBL" id="EDR95840.1"/>
    </source>
</evidence>
<dbReference type="PANTHER" id="PTHR30363">
    <property type="entry name" value="HTH-TYPE TRANSCRIPTIONAL REGULATOR SRLR-RELATED"/>
    <property type="match status" value="1"/>
</dbReference>
<dbReference type="SUPFAM" id="SSF46785">
    <property type="entry name" value="Winged helix' DNA-binding domain"/>
    <property type="match status" value="1"/>
</dbReference>
<reference evidence="4" key="2">
    <citation type="submission" date="2013-11" db="EMBL/GenBank/DDBJ databases">
        <title>Draft genome sequence of Anaerostipes caccae (DSM 14662).</title>
        <authorList>
            <person name="Sudarsanam P."/>
            <person name="Ley R."/>
            <person name="Guruge J."/>
            <person name="Turnbaugh P.J."/>
            <person name="Mahowald M."/>
            <person name="Liep D."/>
            <person name="Gordon J."/>
        </authorList>
    </citation>
    <scope>NUCLEOTIDE SEQUENCE</scope>
    <source>
        <strain evidence="4">DSM 14662</strain>
    </source>
</reference>
<dbReference type="GO" id="GO:0003700">
    <property type="term" value="F:DNA-binding transcription factor activity"/>
    <property type="evidence" value="ECO:0007669"/>
    <property type="project" value="InterPro"/>
</dbReference>
<dbReference type="PANTHER" id="PTHR30363:SF44">
    <property type="entry name" value="AGA OPERON TRANSCRIPTIONAL REPRESSOR-RELATED"/>
    <property type="match status" value="1"/>
</dbReference>
<dbReference type="InterPro" id="IPR037171">
    <property type="entry name" value="NagB/RpiA_transferase-like"/>
</dbReference>
<dbReference type="InterPro" id="IPR001034">
    <property type="entry name" value="DeoR_HTH"/>
</dbReference>
<dbReference type="InterPro" id="IPR050313">
    <property type="entry name" value="Carb_Metab_HTH_regulators"/>
</dbReference>
<reference evidence="4" key="1">
    <citation type="submission" date="2007-11" db="EMBL/GenBank/DDBJ databases">
        <authorList>
            <person name="Fulton L."/>
            <person name="Clifton S."/>
            <person name="Fulton B."/>
            <person name="Xu J."/>
            <person name="Minx P."/>
            <person name="Pepin K.H."/>
            <person name="Johnson M."/>
            <person name="Thiruvilangam P."/>
            <person name="Bhonagiri V."/>
            <person name="Nash W.E."/>
            <person name="Mardis E.R."/>
            <person name="Wilson R.K."/>
        </authorList>
    </citation>
    <scope>NUCLEOTIDE SEQUENCE [LARGE SCALE GENOMIC DNA]</scope>
    <source>
        <strain evidence="4">DSM 14662</strain>
    </source>
</reference>
<evidence type="ECO:0000256" key="2">
    <source>
        <dbReference type="ARBA" id="ARBA00023163"/>
    </source>
</evidence>
<keyword evidence="2" id="KW-0804">Transcription</keyword>
<dbReference type="AlphaFoldDB" id="B0MIR0"/>
<dbReference type="Gene3D" id="1.10.10.10">
    <property type="entry name" value="Winged helix-like DNA-binding domain superfamily/Winged helix DNA-binding domain"/>
    <property type="match status" value="1"/>
</dbReference>
<comment type="caution">
    <text evidence="4">The sequence shown here is derived from an EMBL/GenBank/DDBJ whole genome shotgun (WGS) entry which is preliminary data.</text>
</comment>
<dbReference type="STRING" id="411490.ANACAC_03515"/>
<evidence type="ECO:0000256" key="1">
    <source>
        <dbReference type="ARBA" id="ARBA00023015"/>
    </source>
</evidence>
<dbReference type="InterPro" id="IPR036390">
    <property type="entry name" value="WH_DNA-bd_sf"/>
</dbReference>
<evidence type="ECO:0000259" key="3">
    <source>
        <dbReference type="PROSITE" id="PS51000"/>
    </source>
</evidence>
<organism evidence="4 5">
    <name type="scientific">Anaerostipes caccae (strain DSM 14662 / CCUG 47493 / JCM 13470 / NCIMB 13811 / L1-92)</name>
    <dbReference type="NCBI Taxonomy" id="411490"/>
    <lineage>
        <taxon>Bacteria</taxon>
        <taxon>Bacillati</taxon>
        <taxon>Bacillota</taxon>
        <taxon>Clostridia</taxon>
        <taxon>Lachnospirales</taxon>
        <taxon>Lachnospiraceae</taxon>
        <taxon>Anaerostipes</taxon>
    </lineage>
</organism>
<keyword evidence="1" id="KW-0805">Transcription regulation</keyword>
<dbReference type="InterPro" id="IPR014036">
    <property type="entry name" value="DeoR-like_C"/>
</dbReference>
<name>B0MIR0_ANACD</name>
<dbReference type="Proteomes" id="UP000004935">
    <property type="component" value="Unassembled WGS sequence"/>
</dbReference>
<evidence type="ECO:0000313" key="5">
    <source>
        <dbReference type="Proteomes" id="UP000004935"/>
    </source>
</evidence>
<dbReference type="Pfam" id="PF08220">
    <property type="entry name" value="HTH_DeoR"/>
    <property type="match status" value="1"/>
</dbReference>
<gene>
    <name evidence="4" type="ORF">ANACAC_03515</name>
</gene>
<dbReference type="eggNOG" id="COG1349">
    <property type="taxonomic scope" value="Bacteria"/>
</dbReference>
<dbReference type="SMART" id="SM00420">
    <property type="entry name" value="HTH_DEOR"/>
    <property type="match status" value="1"/>
</dbReference>
<keyword evidence="5" id="KW-1185">Reference proteome</keyword>
<dbReference type="SUPFAM" id="SSF100950">
    <property type="entry name" value="NagB/RpiA/CoA transferase-like"/>
    <property type="match status" value="1"/>
</dbReference>
<dbReference type="Pfam" id="PF00455">
    <property type="entry name" value="DeoRC"/>
    <property type="match status" value="1"/>
</dbReference>
<dbReference type="HOGENOM" id="CLU_060699_1_4_9"/>
<dbReference type="PROSITE" id="PS51000">
    <property type="entry name" value="HTH_DEOR_2"/>
    <property type="match status" value="1"/>
</dbReference>
<dbReference type="SMART" id="SM01134">
    <property type="entry name" value="DeoRC"/>
    <property type="match status" value="1"/>
</dbReference>
<protein>
    <submittedName>
        <fullName evidence="4">Transcriptional regulator, DeoR family</fullName>
    </submittedName>
</protein>
<dbReference type="EMBL" id="ABAX03000038">
    <property type="protein sequence ID" value="EDR95840.1"/>
    <property type="molecule type" value="Genomic_DNA"/>
</dbReference>
<dbReference type="PRINTS" id="PR00037">
    <property type="entry name" value="HTHLACR"/>
</dbReference>